<dbReference type="RefSeq" id="WP_285487263.1">
    <property type="nucleotide sequence ID" value="NZ_BSTI01000006.1"/>
</dbReference>
<evidence type="ECO:0008006" key="4">
    <source>
        <dbReference type="Google" id="ProtNLM"/>
    </source>
</evidence>
<dbReference type="AlphaFoldDB" id="A0A9W6VF61"/>
<feature type="region of interest" description="Disordered" evidence="1">
    <location>
        <begin position="112"/>
        <end position="152"/>
    </location>
</feature>
<organism evidence="2 3">
    <name type="scientific">Amycolatopsis taiwanensis</name>
    <dbReference type="NCBI Taxonomy" id="342230"/>
    <lineage>
        <taxon>Bacteria</taxon>
        <taxon>Bacillati</taxon>
        <taxon>Actinomycetota</taxon>
        <taxon>Actinomycetes</taxon>
        <taxon>Pseudonocardiales</taxon>
        <taxon>Pseudonocardiaceae</taxon>
        <taxon>Amycolatopsis</taxon>
    </lineage>
</organism>
<keyword evidence="3" id="KW-1185">Reference proteome</keyword>
<evidence type="ECO:0000313" key="2">
    <source>
        <dbReference type="EMBL" id="GLY66470.1"/>
    </source>
</evidence>
<reference evidence="2" key="1">
    <citation type="submission" date="2023-03" db="EMBL/GenBank/DDBJ databases">
        <title>Amycolatopsis taiwanensis NBRC 103393.</title>
        <authorList>
            <person name="Ichikawa N."/>
            <person name="Sato H."/>
            <person name="Tonouchi N."/>
        </authorList>
    </citation>
    <scope>NUCLEOTIDE SEQUENCE</scope>
    <source>
        <strain evidence="2">NBRC 103393</strain>
    </source>
</reference>
<dbReference type="Proteomes" id="UP001165136">
    <property type="component" value="Unassembled WGS sequence"/>
</dbReference>
<name>A0A9W6VF61_9PSEU</name>
<sequence>MDSDERSIDELIEIAEEIPDRLGLAAGMQDLRGSAQGEGVSVTVDVQGMLVDLDITDKGLALGPQRLAAEISRLSTEAGGKVLREGLRAVKAGTTPQIAAAIADYLGIDVEEPVSPVEPGQPARSEQPARPARRSSRPDEDDESEGFVLRPV</sequence>
<gene>
    <name evidence="2" type="ORF">Atai01_30890</name>
</gene>
<evidence type="ECO:0000256" key="1">
    <source>
        <dbReference type="SAM" id="MobiDB-lite"/>
    </source>
</evidence>
<proteinExistence type="predicted"/>
<feature type="compositionally biased region" description="Low complexity" evidence="1">
    <location>
        <begin position="121"/>
        <end position="130"/>
    </location>
</feature>
<evidence type="ECO:0000313" key="3">
    <source>
        <dbReference type="Proteomes" id="UP001165136"/>
    </source>
</evidence>
<dbReference type="EMBL" id="BSTI01000006">
    <property type="protein sequence ID" value="GLY66470.1"/>
    <property type="molecule type" value="Genomic_DNA"/>
</dbReference>
<accession>A0A9W6VF61</accession>
<protein>
    <recommendedName>
        <fullName evidence="4">YbaB/EbfC DNA-binding family protein</fullName>
    </recommendedName>
</protein>
<comment type="caution">
    <text evidence="2">The sequence shown here is derived from an EMBL/GenBank/DDBJ whole genome shotgun (WGS) entry which is preliminary data.</text>
</comment>